<evidence type="ECO:0000256" key="1">
    <source>
        <dbReference type="ARBA" id="ARBA00008225"/>
    </source>
</evidence>
<dbReference type="Pfam" id="PF00795">
    <property type="entry name" value="CN_hydrolase"/>
    <property type="match status" value="1"/>
</dbReference>
<evidence type="ECO:0000313" key="6">
    <source>
        <dbReference type="EMBL" id="EGD75149.1"/>
    </source>
</evidence>
<evidence type="ECO:0000313" key="7">
    <source>
        <dbReference type="Proteomes" id="UP000007799"/>
    </source>
</evidence>
<name>F2UEU9_SALR5</name>
<dbReference type="PANTHER" id="PTHR10609:SF27">
    <property type="entry name" value="CN HYDROLASE DOMAIN-CONTAINING PROTEIN-RELATED"/>
    <property type="match status" value="1"/>
</dbReference>
<dbReference type="KEGG" id="sre:PTSG_06804"/>
<dbReference type="Gene3D" id="3.60.110.10">
    <property type="entry name" value="Carbon-nitrogen hydrolase"/>
    <property type="match status" value="1"/>
</dbReference>
<accession>F2UEU9</accession>
<dbReference type="GeneID" id="16072761"/>
<dbReference type="RefSeq" id="XP_004992202.1">
    <property type="nucleotide sequence ID" value="XM_004992145.1"/>
</dbReference>
<keyword evidence="4" id="KW-0732">Signal</keyword>
<dbReference type="FunCoup" id="F2UEU9">
    <property type="interactions" value="92"/>
</dbReference>
<feature type="domain" description="CN hydrolase" evidence="5">
    <location>
        <begin position="50"/>
        <end position="319"/>
    </location>
</feature>
<dbReference type="PROSITE" id="PS50263">
    <property type="entry name" value="CN_HYDROLASE"/>
    <property type="match status" value="1"/>
</dbReference>
<dbReference type="InParanoid" id="F2UEU9"/>
<dbReference type="AlphaFoldDB" id="F2UEU9"/>
<protein>
    <submittedName>
        <fullName evidence="6">Biotinidase</fullName>
    </submittedName>
</protein>
<dbReference type="GO" id="GO:0016787">
    <property type="term" value="F:hydrolase activity"/>
    <property type="evidence" value="ECO:0007669"/>
    <property type="project" value="UniProtKB-KW"/>
</dbReference>
<dbReference type="InterPro" id="IPR043957">
    <property type="entry name" value="Vanin_C"/>
</dbReference>
<dbReference type="eggNOG" id="KOG0806">
    <property type="taxonomic scope" value="Eukaryota"/>
</dbReference>
<organism evidence="7">
    <name type="scientific">Salpingoeca rosetta (strain ATCC 50818 / BSB-021)</name>
    <dbReference type="NCBI Taxonomy" id="946362"/>
    <lineage>
        <taxon>Eukaryota</taxon>
        <taxon>Choanoflagellata</taxon>
        <taxon>Craspedida</taxon>
        <taxon>Salpingoecidae</taxon>
        <taxon>Salpingoeca</taxon>
    </lineage>
</organism>
<dbReference type="Proteomes" id="UP000007799">
    <property type="component" value="Unassembled WGS sequence"/>
</dbReference>
<dbReference type="Pfam" id="PF19018">
    <property type="entry name" value="Vanin_C"/>
    <property type="match status" value="1"/>
</dbReference>
<dbReference type="InterPro" id="IPR003010">
    <property type="entry name" value="C-N_Hydrolase"/>
</dbReference>
<feature type="compositionally biased region" description="Low complexity" evidence="3">
    <location>
        <begin position="346"/>
        <end position="371"/>
    </location>
</feature>
<dbReference type="InterPro" id="IPR036526">
    <property type="entry name" value="C-N_Hydrolase_sf"/>
</dbReference>
<dbReference type="EMBL" id="GL832971">
    <property type="protein sequence ID" value="EGD75149.1"/>
    <property type="molecule type" value="Genomic_DNA"/>
</dbReference>
<feature type="chain" id="PRO_5003291020" evidence="4">
    <location>
        <begin position="23"/>
        <end position="555"/>
    </location>
</feature>
<dbReference type="STRING" id="946362.F2UEU9"/>
<comment type="similarity">
    <text evidence="1">Belongs to the carbon-nitrogen hydrolase superfamily. BTD/VNN family.</text>
</comment>
<keyword evidence="2" id="KW-0378">Hydrolase</keyword>
<evidence type="ECO:0000259" key="5">
    <source>
        <dbReference type="PROSITE" id="PS50263"/>
    </source>
</evidence>
<feature type="region of interest" description="Disordered" evidence="3">
    <location>
        <begin position="336"/>
        <end position="372"/>
    </location>
</feature>
<dbReference type="OrthoDB" id="10250282at2759"/>
<evidence type="ECO:0000256" key="4">
    <source>
        <dbReference type="SAM" id="SignalP"/>
    </source>
</evidence>
<dbReference type="SUPFAM" id="SSF56317">
    <property type="entry name" value="Carbon-nitrogen hydrolase"/>
    <property type="match status" value="1"/>
</dbReference>
<evidence type="ECO:0000256" key="2">
    <source>
        <dbReference type="ARBA" id="ARBA00022801"/>
    </source>
</evidence>
<dbReference type="OMA" id="EDIPHPK"/>
<keyword evidence="7" id="KW-1185">Reference proteome</keyword>
<dbReference type="InterPro" id="IPR040154">
    <property type="entry name" value="Biotinidase/VNN"/>
</dbReference>
<proteinExistence type="inferred from homology"/>
<feature type="signal peptide" evidence="4">
    <location>
        <begin position="1"/>
        <end position="22"/>
    </location>
</feature>
<sequence>MAPSNKMVVAAAVVALLLVVMAVVHVPQGVMVAAAAAAPPHYRAAVFQHYRTKEAKRPQWSKMQNVASYKNATARAAAQGARIIVFPEVGLGGNAISRALNMEFAEDVPDGRDSINPCWDNDPNYCTARPALCALSCMAAEHGMYVVVGMNDRKACNATSDPHCPKDGAYLFNTGVVFDSYGTVIARYHKKHIFTPFPVFDTPNVAEVRYFDTDFGVRFGIFICFDSLFPDPPLELVKQGIKHFVFPTSWTNVPPILTATQYQQAWSRAFNTTFLAANTAEHGTSGSGIYACGHPIATYFNYTADGLQDEQLLVADVPTDPCAPVSSSLAARSVTTARLHKNSKQSSSSNNNNNNNNDSDNNDGDNSGSASDSKHCGTIGVDPCACDIVDAVPGKSGTLTAEFNGLKCTAQYSFAANQTATNERYGLVVYSGTAWFLEPLPAQICTLVRCATPQACITPDVSGDFLFPAHTLVNSFSIQGNFTYAREQQFPLLVEDGGQLLPKTALHAVVNGIASSGSVWPRKLLAASIIGRPWNSTTTTTAAATGGGKRRIQGG</sequence>
<reference evidence="6" key="1">
    <citation type="submission" date="2009-08" db="EMBL/GenBank/DDBJ databases">
        <title>Annotation of Salpingoeca rosetta.</title>
        <authorList>
            <consortium name="The Broad Institute Genome Sequencing Platform"/>
            <person name="Russ C."/>
            <person name="Cuomo C."/>
            <person name="Burger G."/>
            <person name="Gray M.W."/>
            <person name="Holland P.W.H."/>
            <person name="King N."/>
            <person name="Lang F.B.F."/>
            <person name="Roger A.J."/>
            <person name="Ruiz-Trillo I."/>
            <person name="Young S.K."/>
            <person name="Zeng Q."/>
            <person name="Gargeya S."/>
            <person name="Alvarado L."/>
            <person name="Berlin A."/>
            <person name="Chapman S.B."/>
            <person name="Chen Z."/>
            <person name="Freedman E."/>
            <person name="Gellesch M."/>
            <person name="Goldberg J."/>
            <person name="Griggs A."/>
            <person name="Gujja S."/>
            <person name="Heilman E."/>
            <person name="Heiman D."/>
            <person name="Howarth C."/>
            <person name="Mehta T."/>
            <person name="Neiman D."/>
            <person name="Pearson M."/>
            <person name="Roberts A."/>
            <person name="Saif S."/>
            <person name="Shea T."/>
            <person name="Shenoy N."/>
            <person name="Sisk P."/>
            <person name="Stolte C."/>
            <person name="Sykes S."/>
            <person name="White J."/>
            <person name="Yandava C."/>
            <person name="Haas B."/>
            <person name="Nusbaum C."/>
            <person name="Birren B."/>
        </authorList>
    </citation>
    <scope>NUCLEOTIDE SEQUENCE [LARGE SCALE GENOMIC DNA]</scope>
    <source>
        <strain evidence="6">ATCC 50818</strain>
    </source>
</reference>
<gene>
    <name evidence="6" type="ORF">PTSG_06804</name>
</gene>
<evidence type="ECO:0000256" key="3">
    <source>
        <dbReference type="SAM" id="MobiDB-lite"/>
    </source>
</evidence>
<dbReference type="PANTHER" id="PTHR10609">
    <property type="entry name" value="BIOTINIDASE-RELATED"/>
    <property type="match status" value="1"/>
</dbReference>